<name>A0A2P2QKS0_RHIMU</name>
<protein>
    <submittedName>
        <fullName evidence="1">Uncharacterized protein</fullName>
    </submittedName>
</protein>
<sequence>MPSLVRLLTLGLNRLQLWKLLSLREILIAMRVTTGQPKILRITL</sequence>
<organism evidence="1">
    <name type="scientific">Rhizophora mucronata</name>
    <name type="common">Asiatic mangrove</name>
    <dbReference type="NCBI Taxonomy" id="61149"/>
    <lineage>
        <taxon>Eukaryota</taxon>
        <taxon>Viridiplantae</taxon>
        <taxon>Streptophyta</taxon>
        <taxon>Embryophyta</taxon>
        <taxon>Tracheophyta</taxon>
        <taxon>Spermatophyta</taxon>
        <taxon>Magnoliopsida</taxon>
        <taxon>eudicotyledons</taxon>
        <taxon>Gunneridae</taxon>
        <taxon>Pentapetalae</taxon>
        <taxon>rosids</taxon>
        <taxon>fabids</taxon>
        <taxon>Malpighiales</taxon>
        <taxon>Rhizophoraceae</taxon>
        <taxon>Rhizophora</taxon>
    </lineage>
</organism>
<proteinExistence type="predicted"/>
<evidence type="ECO:0000313" key="1">
    <source>
        <dbReference type="EMBL" id="MBX67497.1"/>
    </source>
</evidence>
<reference evidence="1" key="1">
    <citation type="submission" date="2018-02" db="EMBL/GenBank/DDBJ databases">
        <title>Rhizophora mucronata_Transcriptome.</title>
        <authorList>
            <person name="Meera S.P."/>
            <person name="Sreeshan A."/>
            <person name="Augustine A."/>
        </authorList>
    </citation>
    <scope>NUCLEOTIDE SEQUENCE</scope>
    <source>
        <tissue evidence="1">Leaf</tissue>
    </source>
</reference>
<dbReference type="EMBL" id="GGEC01087013">
    <property type="protein sequence ID" value="MBX67497.1"/>
    <property type="molecule type" value="Transcribed_RNA"/>
</dbReference>
<accession>A0A2P2QKS0</accession>
<dbReference type="AlphaFoldDB" id="A0A2P2QKS0"/>